<dbReference type="PANTHER" id="PTHR33516">
    <property type="entry name" value="LEXA REPRESSOR"/>
    <property type="match status" value="1"/>
</dbReference>
<gene>
    <name evidence="15" type="ORF">SAMN04488068_1517</name>
</gene>
<keyword evidence="7" id="KW-0805">Transcription regulation</keyword>
<dbReference type="InterPro" id="IPR006200">
    <property type="entry name" value="LexA"/>
</dbReference>
<evidence type="ECO:0000256" key="5">
    <source>
        <dbReference type="ARBA" id="ARBA00022801"/>
    </source>
</evidence>
<feature type="domain" description="Peptidase S24/S26A/S26B/S26C" evidence="13">
    <location>
        <begin position="83"/>
        <end position="205"/>
    </location>
</feature>
<dbReference type="AlphaFoldDB" id="A0A1M5MX73"/>
<dbReference type="InterPro" id="IPR039418">
    <property type="entry name" value="LexA-like"/>
</dbReference>
<dbReference type="InterPro" id="IPR006199">
    <property type="entry name" value="LexA_DNA-bd_dom"/>
</dbReference>
<dbReference type="SUPFAM" id="SSF46785">
    <property type="entry name" value="Winged helix' DNA-binding domain"/>
    <property type="match status" value="1"/>
</dbReference>
<evidence type="ECO:0000313" key="16">
    <source>
        <dbReference type="Proteomes" id="UP000199758"/>
    </source>
</evidence>
<evidence type="ECO:0000259" key="13">
    <source>
        <dbReference type="Pfam" id="PF00717"/>
    </source>
</evidence>
<dbReference type="PANTHER" id="PTHR33516:SF2">
    <property type="entry name" value="LEXA REPRESSOR-RELATED"/>
    <property type="match status" value="1"/>
</dbReference>
<evidence type="ECO:0000313" key="15">
    <source>
        <dbReference type="EMBL" id="SHG81881.1"/>
    </source>
</evidence>
<dbReference type="GO" id="GO:0009432">
    <property type="term" value="P:SOS response"/>
    <property type="evidence" value="ECO:0007669"/>
    <property type="project" value="UniProtKB-KW"/>
</dbReference>
<organism evidence="15 16">
    <name type="scientific">Hydrocarboniphaga daqingensis</name>
    <dbReference type="NCBI Taxonomy" id="490188"/>
    <lineage>
        <taxon>Bacteria</taxon>
        <taxon>Pseudomonadati</taxon>
        <taxon>Pseudomonadota</taxon>
        <taxon>Gammaproteobacteria</taxon>
        <taxon>Nevskiales</taxon>
        <taxon>Nevskiaceae</taxon>
        <taxon>Hydrocarboniphaga</taxon>
    </lineage>
</organism>
<dbReference type="Pfam" id="PF01726">
    <property type="entry name" value="LexA_DNA_bind"/>
    <property type="match status" value="1"/>
</dbReference>
<dbReference type="Gene3D" id="1.10.10.10">
    <property type="entry name" value="Winged helix-like DNA-binding domain superfamily/Winged helix DNA-binding domain"/>
    <property type="match status" value="1"/>
</dbReference>
<evidence type="ECO:0000259" key="14">
    <source>
        <dbReference type="Pfam" id="PF01726"/>
    </source>
</evidence>
<keyword evidence="4" id="KW-0227">DNA damage</keyword>
<keyword evidence="3" id="KW-0235">DNA replication</keyword>
<dbReference type="RefSeq" id="WP_072896162.1">
    <property type="nucleotide sequence ID" value="NZ_FQWZ01000003.1"/>
</dbReference>
<dbReference type="GO" id="GO:0006260">
    <property type="term" value="P:DNA replication"/>
    <property type="evidence" value="ECO:0007669"/>
    <property type="project" value="UniProtKB-KW"/>
</dbReference>
<evidence type="ECO:0000256" key="3">
    <source>
        <dbReference type="ARBA" id="ARBA00022705"/>
    </source>
</evidence>
<comment type="similarity">
    <text evidence="1 12">Belongs to the peptidase S24 family.</text>
</comment>
<evidence type="ECO:0000256" key="1">
    <source>
        <dbReference type="ARBA" id="ARBA00007484"/>
    </source>
</evidence>
<dbReference type="InterPro" id="IPR036286">
    <property type="entry name" value="LexA/Signal_pep-like_sf"/>
</dbReference>
<dbReference type="InterPro" id="IPR036388">
    <property type="entry name" value="WH-like_DNA-bd_sf"/>
</dbReference>
<evidence type="ECO:0000256" key="4">
    <source>
        <dbReference type="ARBA" id="ARBA00022763"/>
    </source>
</evidence>
<dbReference type="InterPro" id="IPR006197">
    <property type="entry name" value="Peptidase_S24_LexA"/>
</dbReference>
<dbReference type="OrthoDB" id="9802364at2"/>
<keyword evidence="2" id="KW-0678">Repressor</keyword>
<keyword evidence="6 12" id="KW-0068">Autocatalytic cleavage</keyword>
<dbReference type="STRING" id="490188.SAMN04488068_1517"/>
<dbReference type="GO" id="GO:0006281">
    <property type="term" value="P:DNA repair"/>
    <property type="evidence" value="ECO:0007669"/>
    <property type="project" value="UniProtKB-KW"/>
</dbReference>
<dbReference type="InterPro" id="IPR036390">
    <property type="entry name" value="WH_DNA-bd_sf"/>
</dbReference>
<evidence type="ECO:0000256" key="12">
    <source>
        <dbReference type="RuleBase" id="RU003991"/>
    </source>
</evidence>
<keyword evidence="8" id="KW-0238">DNA-binding</keyword>
<dbReference type="Proteomes" id="UP000199758">
    <property type="component" value="Unassembled WGS sequence"/>
</dbReference>
<keyword evidence="9" id="KW-0804">Transcription</keyword>
<dbReference type="GO" id="GO:0045892">
    <property type="term" value="P:negative regulation of DNA-templated transcription"/>
    <property type="evidence" value="ECO:0007669"/>
    <property type="project" value="InterPro"/>
</dbReference>
<protein>
    <submittedName>
        <fullName evidence="15">Repressor LexA</fullName>
    </submittedName>
</protein>
<sequence length="219" mass="24548">MSLPPLTEQQTKVLAFLQRHIEQNGRPPTQSEIADRFKFSRIAARDHLLALIDKGYVQSEEGTARGLRIVHETLAALPANRLPVIGRIAAGTPVMSDENVEEFLTVEPTLFRPRAQFLRRVEGWSMQNANIFDGDLVGIHQTHEAHSRQIVAVRIVDPVTGDLTMTLKRYTKQGKYVVLLSENDDQDRYAPIRIDPEQTEFAIEGLYAGLIRPAGGVMP</sequence>
<dbReference type="EMBL" id="FQWZ01000003">
    <property type="protein sequence ID" value="SHG81881.1"/>
    <property type="molecule type" value="Genomic_DNA"/>
</dbReference>
<dbReference type="SUPFAM" id="SSF51306">
    <property type="entry name" value="LexA/Signal peptidase"/>
    <property type="match status" value="1"/>
</dbReference>
<accession>A0A1M5MX73</accession>
<reference evidence="15 16" key="1">
    <citation type="submission" date="2016-11" db="EMBL/GenBank/DDBJ databases">
        <authorList>
            <person name="Jaros S."/>
            <person name="Januszkiewicz K."/>
            <person name="Wedrychowicz H."/>
        </authorList>
    </citation>
    <scope>NUCLEOTIDE SEQUENCE [LARGE SCALE GENOMIC DNA]</scope>
    <source>
        <strain evidence="15 16">CGMCC 1.7049</strain>
    </source>
</reference>
<dbReference type="PRINTS" id="PR00726">
    <property type="entry name" value="LEXASERPTASE"/>
</dbReference>
<evidence type="ECO:0000256" key="9">
    <source>
        <dbReference type="ARBA" id="ARBA00023163"/>
    </source>
</evidence>
<dbReference type="GO" id="GO:0006508">
    <property type="term" value="P:proteolysis"/>
    <property type="evidence" value="ECO:0007669"/>
    <property type="project" value="InterPro"/>
</dbReference>
<feature type="domain" description="LexA repressor DNA-binding" evidence="14">
    <location>
        <begin position="5"/>
        <end position="66"/>
    </location>
</feature>
<proteinExistence type="inferred from homology"/>
<keyword evidence="5 12" id="KW-0378">Hydrolase</keyword>
<name>A0A1M5MX73_9GAMM</name>
<evidence type="ECO:0000256" key="11">
    <source>
        <dbReference type="ARBA" id="ARBA00023236"/>
    </source>
</evidence>
<dbReference type="InterPro" id="IPR015927">
    <property type="entry name" value="Peptidase_S24_S26A/B/C"/>
</dbReference>
<dbReference type="GO" id="GO:0003677">
    <property type="term" value="F:DNA binding"/>
    <property type="evidence" value="ECO:0007669"/>
    <property type="project" value="UniProtKB-KW"/>
</dbReference>
<dbReference type="Gene3D" id="2.10.109.10">
    <property type="entry name" value="Umud Fragment, subunit A"/>
    <property type="match status" value="1"/>
</dbReference>
<evidence type="ECO:0000256" key="2">
    <source>
        <dbReference type="ARBA" id="ARBA00022491"/>
    </source>
</evidence>
<evidence type="ECO:0000256" key="8">
    <source>
        <dbReference type="ARBA" id="ARBA00023125"/>
    </source>
</evidence>
<evidence type="ECO:0000256" key="6">
    <source>
        <dbReference type="ARBA" id="ARBA00022813"/>
    </source>
</evidence>
<keyword evidence="11" id="KW-0742">SOS response</keyword>
<dbReference type="GO" id="GO:0004252">
    <property type="term" value="F:serine-type endopeptidase activity"/>
    <property type="evidence" value="ECO:0007669"/>
    <property type="project" value="InterPro"/>
</dbReference>
<evidence type="ECO:0000256" key="7">
    <source>
        <dbReference type="ARBA" id="ARBA00023015"/>
    </source>
</evidence>
<dbReference type="InterPro" id="IPR050077">
    <property type="entry name" value="LexA_repressor"/>
</dbReference>
<dbReference type="CDD" id="cd06529">
    <property type="entry name" value="S24_LexA-like"/>
    <property type="match status" value="1"/>
</dbReference>
<evidence type="ECO:0000256" key="10">
    <source>
        <dbReference type="ARBA" id="ARBA00023204"/>
    </source>
</evidence>
<dbReference type="NCBIfam" id="TIGR00498">
    <property type="entry name" value="lexA"/>
    <property type="match status" value="1"/>
</dbReference>
<dbReference type="Pfam" id="PF00717">
    <property type="entry name" value="Peptidase_S24"/>
    <property type="match status" value="1"/>
</dbReference>
<keyword evidence="16" id="KW-1185">Reference proteome</keyword>
<keyword evidence="10" id="KW-0234">DNA repair</keyword>